<accession>A0AAE1IEM8</accession>
<sequence>MDVNQKQSLRQKVRDRLSGSSRSRSTVGPRDKDPVEIALEPISPQRPRDNHGFVHRQTILSCFLQLPPELQFKILGYLDFGEILRLRQSCRLFRDSINHQVMTTLFPQLVETMLSTCYICLRQMRRDEVVLGNGGHVRYPMTSKCFNCMAKRSGFTVGRLYTLANSEQVYACRWCGIPVTAEMGYNRAEYHNACYQKFKVVLWLHYKIGVMQWVVVIALVMAIWASILNFARGLAMRTYHWSVLTELLIIVAWIPPMYELVDKGVVNRSTSDLPVSQSAIYATLAVIALNIYIQLTDLLLQDVAAFELDGTCDIVLRVEDVATIETGNQSIAAHDWKSDDDSGDFCRSPELTARLPGEMVV</sequence>
<feature type="transmembrane region" description="Helical" evidence="2">
    <location>
        <begin position="210"/>
        <end position="231"/>
    </location>
</feature>
<dbReference type="SUPFAM" id="SSF81383">
    <property type="entry name" value="F-box domain"/>
    <property type="match status" value="1"/>
</dbReference>
<evidence type="ECO:0000313" key="4">
    <source>
        <dbReference type="EMBL" id="KAK4077049.1"/>
    </source>
</evidence>
<keyword evidence="2" id="KW-0812">Transmembrane</keyword>
<dbReference type="PROSITE" id="PS50181">
    <property type="entry name" value="FBOX"/>
    <property type="match status" value="1"/>
</dbReference>
<dbReference type="GeneID" id="87918278"/>
<name>A0AAE1IEM8_9HYPO</name>
<feature type="transmembrane region" description="Helical" evidence="2">
    <location>
        <begin position="238"/>
        <end position="258"/>
    </location>
</feature>
<dbReference type="CDD" id="cd09917">
    <property type="entry name" value="F-box_SF"/>
    <property type="match status" value="1"/>
</dbReference>
<gene>
    <name evidence="4" type="ORF">Triagg1_4016</name>
</gene>
<organism evidence="4 5">
    <name type="scientific">Trichoderma aggressivum f. europaeum</name>
    <dbReference type="NCBI Taxonomy" id="173218"/>
    <lineage>
        <taxon>Eukaryota</taxon>
        <taxon>Fungi</taxon>
        <taxon>Dikarya</taxon>
        <taxon>Ascomycota</taxon>
        <taxon>Pezizomycotina</taxon>
        <taxon>Sordariomycetes</taxon>
        <taxon>Hypocreomycetidae</taxon>
        <taxon>Hypocreales</taxon>
        <taxon>Hypocreaceae</taxon>
        <taxon>Trichoderma</taxon>
    </lineage>
</organism>
<dbReference type="EMBL" id="JAWRVG010000012">
    <property type="protein sequence ID" value="KAK4077049.1"/>
    <property type="molecule type" value="Genomic_DNA"/>
</dbReference>
<dbReference type="Proteomes" id="UP001273209">
    <property type="component" value="Unassembled WGS sequence"/>
</dbReference>
<feature type="compositionally biased region" description="Polar residues" evidence="1">
    <location>
        <begin position="1"/>
        <end position="10"/>
    </location>
</feature>
<keyword evidence="2" id="KW-0472">Membrane</keyword>
<evidence type="ECO:0000256" key="2">
    <source>
        <dbReference type="SAM" id="Phobius"/>
    </source>
</evidence>
<keyword evidence="2" id="KW-1133">Transmembrane helix</keyword>
<reference evidence="4" key="1">
    <citation type="submission" date="2023-11" db="EMBL/GenBank/DDBJ databases">
        <title>The genome sequences of three competitors of mushroom-forming fungi.</title>
        <authorList>
            <person name="Beijen E."/>
            <person name="Ohm R.A."/>
        </authorList>
    </citation>
    <scope>NUCLEOTIDE SEQUENCE</scope>
    <source>
        <strain evidence="4">CBS 100526</strain>
    </source>
</reference>
<dbReference type="AlphaFoldDB" id="A0AAE1IEM8"/>
<evidence type="ECO:0000259" key="3">
    <source>
        <dbReference type="PROSITE" id="PS50181"/>
    </source>
</evidence>
<keyword evidence="5" id="KW-1185">Reference proteome</keyword>
<feature type="domain" description="F-box" evidence="3">
    <location>
        <begin position="60"/>
        <end position="109"/>
    </location>
</feature>
<dbReference type="InterPro" id="IPR036047">
    <property type="entry name" value="F-box-like_dom_sf"/>
</dbReference>
<dbReference type="Pfam" id="PF12937">
    <property type="entry name" value="F-box-like"/>
    <property type="match status" value="1"/>
</dbReference>
<evidence type="ECO:0000256" key="1">
    <source>
        <dbReference type="SAM" id="MobiDB-lite"/>
    </source>
</evidence>
<protein>
    <recommendedName>
        <fullName evidence="3">F-box domain-containing protein</fullName>
    </recommendedName>
</protein>
<dbReference type="RefSeq" id="XP_062757036.1">
    <property type="nucleotide sequence ID" value="XM_062898373.1"/>
</dbReference>
<feature type="region of interest" description="Disordered" evidence="1">
    <location>
        <begin position="1"/>
        <end position="34"/>
    </location>
</feature>
<dbReference type="Gene3D" id="1.20.1280.50">
    <property type="match status" value="1"/>
</dbReference>
<comment type="caution">
    <text evidence="4">The sequence shown here is derived from an EMBL/GenBank/DDBJ whole genome shotgun (WGS) entry which is preliminary data.</text>
</comment>
<dbReference type="InterPro" id="IPR001810">
    <property type="entry name" value="F-box_dom"/>
</dbReference>
<evidence type="ECO:0000313" key="5">
    <source>
        <dbReference type="Proteomes" id="UP001273209"/>
    </source>
</evidence>
<proteinExistence type="predicted"/>
<feature type="transmembrane region" description="Helical" evidence="2">
    <location>
        <begin position="278"/>
        <end position="300"/>
    </location>
</feature>